<dbReference type="EMBL" id="SRLO01000845">
    <property type="protein sequence ID" value="TNN45485.1"/>
    <property type="molecule type" value="Genomic_DNA"/>
</dbReference>
<comment type="caution">
    <text evidence="2">The sequence shown here is derived from an EMBL/GenBank/DDBJ whole genome shotgun (WGS) entry which is preliminary data.</text>
</comment>
<organism evidence="2 3">
    <name type="scientific">Liparis tanakae</name>
    <name type="common">Tanaka's snailfish</name>
    <dbReference type="NCBI Taxonomy" id="230148"/>
    <lineage>
        <taxon>Eukaryota</taxon>
        <taxon>Metazoa</taxon>
        <taxon>Chordata</taxon>
        <taxon>Craniata</taxon>
        <taxon>Vertebrata</taxon>
        <taxon>Euteleostomi</taxon>
        <taxon>Actinopterygii</taxon>
        <taxon>Neopterygii</taxon>
        <taxon>Teleostei</taxon>
        <taxon>Neoteleostei</taxon>
        <taxon>Acanthomorphata</taxon>
        <taxon>Eupercaria</taxon>
        <taxon>Perciformes</taxon>
        <taxon>Cottioidei</taxon>
        <taxon>Cottales</taxon>
        <taxon>Liparidae</taxon>
        <taxon>Liparis</taxon>
    </lineage>
</organism>
<evidence type="ECO:0000313" key="3">
    <source>
        <dbReference type="Proteomes" id="UP000314294"/>
    </source>
</evidence>
<feature type="region of interest" description="Disordered" evidence="1">
    <location>
        <begin position="46"/>
        <end position="72"/>
    </location>
</feature>
<reference evidence="2 3" key="1">
    <citation type="submission" date="2019-03" db="EMBL/GenBank/DDBJ databases">
        <title>First draft genome of Liparis tanakae, snailfish: a comprehensive survey of snailfish specific genes.</title>
        <authorList>
            <person name="Kim W."/>
            <person name="Song I."/>
            <person name="Jeong J.-H."/>
            <person name="Kim D."/>
            <person name="Kim S."/>
            <person name="Ryu S."/>
            <person name="Song J.Y."/>
            <person name="Lee S.K."/>
        </authorList>
    </citation>
    <scope>NUCLEOTIDE SEQUENCE [LARGE SCALE GENOMIC DNA]</scope>
    <source>
        <tissue evidence="2">Muscle</tissue>
    </source>
</reference>
<dbReference type="AlphaFoldDB" id="A0A4Z2FX70"/>
<proteinExistence type="predicted"/>
<protein>
    <submittedName>
        <fullName evidence="2">Uncharacterized protein</fullName>
    </submittedName>
</protein>
<sequence length="72" mass="8194">MKIRPMSSARIPPRILSGTSLAEKQKDNISGMVKEFFVPECTTLTQKRNNNNKNNNNTHTIRLYSSHCDQST</sequence>
<evidence type="ECO:0000256" key="1">
    <source>
        <dbReference type="SAM" id="MobiDB-lite"/>
    </source>
</evidence>
<name>A0A4Z2FX70_9TELE</name>
<accession>A0A4Z2FX70</accession>
<evidence type="ECO:0000313" key="2">
    <source>
        <dbReference type="EMBL" id="TNN45485.1"/>
    </source>
</evidence>
<keyword evidence="3" id="KW-1185">Reference proteome</keyword>
<dbReference type="Proteomes" id="UP000314294">
    <property type="component" value="Unassembled WGS sequence"/>
</dbReference>
<gene>
    <name evidence="2" type="ORF">EYF80_044344</name>
</gene>